<dbReference type="RefSeq" id="WP_210680718.1">
    <property type="nucleotide sequence ID" value="NZ_JAGMWN010000001.1"/>
</dbReference>
<dbReference type="GO" id="GO:0003677">
    <property type="term" value="F:DNA binding"/>
    <property type="evidence" value="ECO:0007669"/>
    <property type="project" value="UniProtKB-KW"/>
</dbReference>
<dbReference type="PROSITE" id="PS50931">
    <property type="entry name" value="HTH_LYSR"/>
    <property type="match status" value="1"/>
</dbReference>
<dbReference type="InterPro" id="IPR000847">
    <property type="entry name" value="LysR_HTH_N"/>
</dbReference>
<dbReference type="InterPro" id="IPR058163">
    <property type="entry name" value="LysR-type_TF_proteobact-type"/>
</dbReference>
<dbReference type="InterPro" id="IPR005119">
    <property type="entry name" value="LysR_subst-bd"/>
</dbReference>
<evidence type="ECO:0000256" key="4">
    <source>
        <dbReference type="ARBA" id="ARBA00023163"/>
    </source>
</evidence>
<accession>A0A8J7S3S1</accession>
<comment type="similarity">
    <text evidence="1">Belongs to the LysR transcriptional regulatory family.</text>
</comment>
<protein>
    <submittedName>
        <fullName evidence="6">LysR family transcriptional regulator</fullName>
    </submittedName>
</protein>
<proteinExistence type="inferred from homology"/>
<keyword evidence="3" id="KW-0238">DNA-binding</keyword>
<dbReference type="Proteomes" id="UP000672602">
    <property type="component" value="Unassembled WGS sequence"/>
</dbReference>
<dbReference type="InterPro" id="IPR036390">
    <property type="entry name" value="WH_DNA-bd_sf"/>
</dbReference>
<dbReference type="Gene3D" id="1.10.10.10">
    <property type="entry name" value="Winged helix-like DNA-binding domain superfamily/Winged helix DNA-binding domain"/>
    <property type="match status" value="1"/>
</dbReference>
<evidence type="ECO:0000313" key="7">
    <source>
        <dbReference type="Proteomes" id="UP000672602"/>
    </source>
</evidence>
<dbReference type="PANTHER" id="PTHR30537:SF5">
    <property type="entry name" value="HTH-TYPE TRANSCRIPTIONAL ACTIVATOR TTDR-RELATED"/>
    <property type="match status" value="1"/>
</dbReference>
<feature type="domain" description="HTH lysR-type" evidence="5">
    <location>
        <begin position="1"/>
        <end position="58"/>
    </location>
</feature>
<evidence type="ECO:0000256" key="1">
    <source>
        <dbReference type="ARBA" id="ARBA00009437"/>
    </source>
</evidence>
<dbReference type="CDD" id="cd08422">
    <property type="entry name" value="PBP2_CrgA_like"/>
    <property type="match status" value="1"/>
</dbReference>
<keyword evidence="7" id="KW-1185">Reference proteome</keyword>
<evidence type="ECO:0000313" key="6">
    <source>
        <dbReference type="EMBL" id="MBP5856179.1"/>
    </source>
</evidence>
<comment type="caution">
    <text evidence="6">The sequence shown here is derived from an EMBL/GenBank/DDBJ whole genome shotgun (WGS) entry which is preliminary data.</text>
</comment>
<dbReference type="InterPro" id="IPR036388">
    <property type="entry name" value="WH-like_DNA-bd_sf"/>
</dbReference>
<evidence type="ECO:0000256" key="3">
    <source>
        <dbReference type="ARBA" id="ARBA00023125"/>
    </source>
</evidence>
<keyword evidence="2" id="KW-0805">Transcription regulation</keyword>
<dbReference type="SUPFAM" id="SSF53850">
    <property type="entry name" value="Periplasmic binding protein-like II"/>
    <property type="match status" value="1"/>
</dbReference>
<organism evidence="6 7">
    <name type="scientific">Marivibrio halodurans</name>
    <dbReference type="NCBI Taxonomy" id="2039722"/>
    <lineage>
        <taxon>Bacteria</taxon>
        <taxon>Pseudomonadati</taxon>
        <taxon>Pseudomonadota</taxon>
        <taxon>Alphaproteobacteria</taxon>
        <taxon>Rhodospirillales</taxon>
        <taxon>Rhodospirillaceae</taxon>
        <taxon>Marivibrio</taxon>
    </lineage>
</organism>
<evidence type="ECO:0000259" key="5">
    <source>
        <dbReference type="PROSITE" id="PS50931"/>
    </source>
</evidence>
<dbReference type="PANTHER" id="PTHR30537">
    <property type="entry name" value="HTH-TYPE TRANSCRIPTIONAL REGULATOR"/>
    <property type="match status" value="1"/>
</dbReference>
<dbReference type="AlphaFoldDB" id="A0A8J7S3S1"/>
<evidence type="ECO:0000256" key="2">
    <source>
        <dbReference type="ARBA" id="ARBA00023015"/>
    </source>
</evidence>
<dbReference type="Gene3D" id="3.40.190.290">
    <property type="match status" value="1"/>
</dbReference>
<dbReference type="Pfam" id="PF00126">
    <property type="entry name" value="HTH_1"/>
    <property type="match status" value="1"/>
</dbReference>
<keyword evidence="4" id="KW-0804">Transcription</keyword>
<dbReference type="Pfam" id="PF03466">
    <property type="entry name" value="LysR_substrate"/>
    <property type="match status" value="1"/>
</dbReference>
<sequence>MLLAQLTVFLAILERGSMVAASRELSLSPATVSERLTALEAHYGVRLLHRTTRSISPTEEGRALVEGAQRLLAEAAEIDARLRLGREHVAGPVRLSAPSDIGRNRIAPLLDSFQDKHPEVRIDLHLSDGNVDLAAQGFDMAVRYGDLQDSSLMVRRLADNARLICAAPAYLERYGEPEHPEDLARHNCLVMRFGGTPDRIWPFVIDGTTRRIAVGGNRIANDGEAVRHWCIAGHGIARKSEWDIADDLRAGRLVPILRAFEAPAIGLQVVYPKGRVAVRRIAMLIDTLADAFSHGRYVEEEGA</sequence>
<dbReference type="EMBL" id="JAGMWN010000001">
    <property type="protein sequence ID" value="MBP5856179.1"/>
    <property type="molecule type" value="Genomic_DNA"/>
</dbReference>
<dbReference type="GO" id="GO:0003700">
    <property type="term" value="F:DNA-binding transcription factor activity"/>
    <property type="evidence" value="ECO:0007669"/>
    <property type="project" value="InterPro"/>
</dbReference>
<dbReference type="SUPFAM" id="SSF46785">
    <property type="entry name" value="Winged helix' DNA-binding domain"/>
    <property type="match status" value="1"/>
</dbReference>
<gene>
    <name evidence="6" type="ORF">KAJ83_04105</name>
</gene>
<name>A0A8J7S3S1_9PROT</name>
<dbReference type="FunFam" id="1.10.10.10:FF:000001">
    <property type="entry name" value="LysR family transcriptional regulator"/>
    <property type="match status" value="1"/>
</dbReference>
<reference evidence="6" key="1">
    <citation type="submission" date="2021-04" db="EMBL/GenBank/DDBJ databases">
        <authorList>
            <person name="Zhang D.-C."/>
        </authorList>
    </citation>
    <scope>NUCLEOTIDE SEQUENCE</scope>
    <source>
        <strain evidence="6">CGMCC 1.15697</strain>
    </source>
</reference>
<dbReference type="FunFam" id="3.40.190.290:FF:000001">
    <property type="entry name" value="Transcriptional regulator, LysR family"/>
    <property type="match status" value="1"/>
</dbReference>